<dbReference type="GO" id="GO:0005737">
    <property type="term" value="C:cytoplasm"/>
    <property type="evidence" value="ECO:0007669"/>
    <property type="project" value="UniProtKB-SubCell"/>
</dbReference>
<dbReference type="GO" id="GO:0002196">
    <property type="term" value="F:Ser-tRNA(Ala) deacylase activity"/>
    <property type="evidence" value="ECO:0007669"/>
    <property type="project" value="TreeGrafter"/>
</dbReference>
<dbReference type="Gene3D" id="3.30.980.10">
    <property type="entry name" value="Threonyl-trna Synthetase, Chain A, domain 2"/>
    <property type="match status" value="1"/>
</dbReference>
<dbReference type="InterPro" id="IPR051335">
    <property type="entry name" value="Alanyl-tRNA_Editing_Enzymes"/>
</dbReference>
<evidence type="ECO:0000259" key="7">
    <source>
        <dbReference type="PROSITE" id="PS50860"/>
    </source>
</evidence>
<evidence type="ECO:0000256" key="2">
    <source>
        <dbReference type="ARBA" id="ARBA00004496"/>
    </source>
</evidence>
<sequence>MVEVSSLPAARVVGALACQQDSYLRTLKTRVVSCVKSPPPASTPRAAKVKSTANKKSETAAPEDTWMIECEDSVVFPEGGGQPTDHASLIAASGSAPQEIPIRRAERQGLRCILYSPSPLEPGEEVEQVIDHQRRWNHMQQHTGQHLLSAVMDKYDNLKTLGWGIGSDETMNYVDLPRKPTSEEMQSIQRRCNELIRNNLPITVETPEDAKQDKLPGDYDKSKGIIRVIRIGDLDSNTCCGTHLSQTSHISLIILGSTQSVHGKNCRLFFAAGDRAIALATSSIGALSSLGKLMSCPSSAEDVVSKAEKMDEALNDLKRREKKLVAEIAKYEADKVKATLAEGMNAWVYRPDGGLDFINAVAFEVKDALKTATGVVVLAAGEDKSSGPVVILGANDAVEAMATSAKEIVSGIKGGGKGGKWQAKVPEWKREELETLRKVVEGA</sequence>
<dbReference type="GO" id="GO:0046872">
    <property type="term" value="F:metal ion binding"/>
    <property type="evidence" value="ECO:0007669"/>
    <property type="project" value="UniProtKB-KW"/>
</dbReference>
<keyword evidence="8" id="KW-0436">Ligase</keyword>
<dbReference type="PANTHER" id="PTHR43462">
    <property type="entry name" value="ALANYL-TRNA EDITING PROTEIN"/>
    <property type="match status" value="1"/>
</dbReference>
<evidence type="ECO:0000256" key="4">
    <source>
        <dbReference type="ARBA" id="ARBA00022833"/>
    </source>
</evidence>
<protein>
    <submittedName>
        <fullName evidence="8">Threonyl/alanyl tRNA synthetase</fullName>
    </submittedName>
</protein>
<keyword evidence="5" id="KW-0175">Coiled coil</keyword>
<keyword evidence="3" id="KW-0479">Metal-binding</keyword>
<proteinExistence type="predicted"/>
<dbReference type="EMBL" id="JAGPXD010000003">
    <property type="protein sequence ID" value="KAH7363266.1"/>
    <property type="molecule type" value="Genomic_DNA"/>
</dbReference>
<evidence type="ECO:0000313" key="8">
    <source>
        <dbReference type="EMBL" id="KAH7363266.1"/>
    </source>
</evidence>
<reference evidence="8" key="1">
    <citation type="journal article" date="2021" name="Nat. Commun.">
        <title>Genetic determinants of endophytism in the Arabidopsis root mycobiome.</title>
        <authorList>
            <person name="Mesny F."/>
            <person name="Miyauchi S."/>
            <person name="Thiergart T."/>
            <person name="Pickel B."/>
            <person name="Atanasova L."/>
            <person name="Karlsson M."/>
            <person name="Huettel B."/>
            <person name="Barry K.W."/>
            <person name="Haridas S."/>
            <person name="Chen C."/>
            <person name="Bauer D."/>
            <person name="Andreopoulos W."/>
            <person name="Pangilinan J."/>
            <person name="LaButti K."/>
            <person name="Riley R."/>
            <person name="Lipzen A."/>
            <person name="Clum A."/>
            <person name="Drula E."/>
            <person name="Henrissat B."/>
            <person name="Kohler A."/>
            <person name="Grigoriev I.V."/>
            <person name="Martin F.M."/>
            <person name="Hacquard S."/>
        </authorList>
    </citation>
    <scope>NUCLEOTIDE SEQUENCE</scope>
    <source>
        <strain evidence="8">MPI-CAGE-AT-0016</strain>
    </source>
</reference>
<dbReference type="SMART" id="SM00863">
    <property type="entry name" value="tRNA_SAD"/>
    <property type="match status" value="1"/>
</dbReference>
<dbReference type="InterPro" id="IPR012947">
    <property type="entry name" value="tRNA_SAD"/>
</dbReference>
<evidence type="ECO:0000313" key="9">
    <source>
        <dbReference type="Proteomes" id="UP000813385"/>
    </source>
</evidence>
<dbReference type="GO" id="GO:0003676">
    <property type="term" value="F:nucleic acid binding"/>
    <property type="evidence" value="ECO:0007669"/>
    <property type="project" value="InterPro"/>
</dbReference>
<dbReference type="AlphaFoldDB" id="A0A8K0X408"/>
<comment type="cofactor">
    <cofactor evidence="1">
        <name>Zn(2+)</name>
        <dbReference type="ChEBI" id="CHEBI:29105"/>
    </cofactor>
</comment>
<dbReference type="Proteomes" id="UP000813385">
    <property type="component" value="Unassembled WGS sequence"/>
</dbReference>
<organism evidence="8 9">
    <name type="scientific">Plectosphaerella cucumerina</name>
    <dbReference type="NCBI Taxonomy" id="40658"/>
    <lineage>
        <taxon>Eukaryota</taxon>
        <taxon>Fungi</taxon>
        <taxon>Dikarya</taxon>
        <taxon>Ascomycota</taxon>
        <taxon>Pezizomycotina</taxon>
        <taxon>Sordariomycetes</taxon>
        <taxon>Hypocreomycetidae</taxon>
        <taxon>Glomerellales</taxon>
        <taxon>Plectosphaerellaceae</taxon>
        <taxon>Plectosphaerella</taxon>
    </lineage>
</organism>
<dbReference type="SUPFAM" id="SSF55186">
    <property type="entry name" value="ThrRS/AlaRS common domain"/>
    <property type="match status" value="1"/>
</dbReference>
<evidence type="ECO:0000256" key="3">
    <source>
        <dbReference type="ARBA" id="ARBA00022723"/>
    </source>
</evidence>
<feature type="coiled-coil region" evidence="5">
    <location>
        <begin position="300"/>
        <end position="334"/>
    </location>
</feature>
<comment type="caution">
    <text evidence="8">The sequence shown here is derived from an EMBL/GenBank/DDBJ whole genome shotgun (WGS) entry which is preliminary data.</text>
</comment>
<name>A0A8K0X408_9PEZI</name>
<dbReference type="GO" id="GO:0005524">
    <property type="term" value="F:ATP binding"/>
    <property type="evidence" value="ECO:0007669"/>
    <property type="project" value="InterPro"/>
</dbReference>
<keyword evidence="4" id="KW-0862">Zinc</keyword>
<dbReference type="InterPro" id="IPR018163">
    <property type="entry name" value="Thr/Ala-tRNA-synth_IIc_edit"/>
</dbReference>
<keyword evidence="8" id="KW-0030">Aminoacyl-tRNA synthetase</keyword>
<accession>A0A8K0X408</accession>
<evidence type="ECO:0000256" key="1">
    <source>
        <dbReference type="ARBA" id="ARBA00001947"/>
    </source>
</evidence>
<feature type="domain" description="Alanyl-transfer RNA synthetases family profile" evidence="7">
    <location>
        <begin position="1"/>
        <end position="282"/>
    </location>
</feature>
<dbReference type="OrthoDB" id="288942at2759"/>
<evidence type="ECO:0000256" key="6">
    <source>
        <dbReference type="SAM" id="MobiDB-lite"/>
    </source>
</evidence>
<comment type="subcellular location">
    <subcellularLocation>
        <location evidence="2">Cytoplasm</location>
    </subcellularLocation>
</comment>
<gene>
    <name evidence="8" type="ORF">B0T11DRAFT_282339</name>
</gene>
<dbReference type="PANTHER" id="PTHR43462:SF1">
    <property type="entry name" value="ALANYL-TRNA EDITING PROTEIN AARSD1"/>
    <property type="match status" value="1"/>
</dbReference>
<feature type="region of interest" description="Disordered" evidence="6">
    <location>
        <begin position="37"/>
        <end position="62"/>
    </location>
</feature>
<dbReference type="Gene3D" id="2.40.30.130">
    <property type="match status" value="1"/>
</dbReference>
<dbReference type="InterPro" id="IPR018165">
    <property type="entry name" value="Ala-tRNA-synth_IIc_core"/>
</dbReference>
<keyword evidence="9" id="KW-1185">Reference proteome</keyword>
<dbReference type="GO" id="GO:0006419">
    <property type="term" value="P:alanyl-tRNA aminoacylation"/>
    <property type="evidence" value="ECO:0007669"/>
    <property type="project" value="InterPro"/>
</dbReference>
<dbReference type="Pfam" id="PF07973">
    <property type="entry name" value="tRNA_SAD"/>
    <property type="match status" value="1"/>
</dbReference>
<dbReference type="PROSITE" id="PS50860">
    <property type="entry name" value="AA_TRNA_LIGASE_II_ALA"/>
    <property type="match status" value="1"/>
</dbReference>
<dbReference type="GO" id="GO:0004813">
    <property type="term" value="F:alanine-tRNA ligase activity"/>
    <property type="evidence" value="ECO:0007669"/>
    <property type="project" value="InterPro"/>
</dbReference>
<evidence type="ECO:0000256" key="5">
    <source>
        <dbReference type="SAM" id="Coils"/>
    </source>
</evidence>